<dbReference type="HOGENOM" id="CLU_2096402_0_0_1"/>
<dbReference type="Proteomes" id="UP000007963">
    <property type="component" value="Unassembled WGS sequence"/>
</dbReference>
<dbReference type="SUPFAM" id="SSF48576">
    <property type="entry name" value="Terpenoid synthases"/>
    <property type="match status" value="1"/>
</dbReference>
<dbReference type="RefSeq" id="XP_001217490.1">
    <property type="nucleotide sequence ID" value="XM_001217489.1"/>
</dbReference>
<dbReference type="GO" id="GO:0016838">
    <property type="term" value="F:carbon-oxygen lyase activity, acting on phosphates"/>
    <property type="evidence" value="ECO:0007669"/>
    <property type="project" value="InterPro"/>
</dbReference>
<gene>
    <name evidence="3" type="ORF">ATEG_08904</name>
</gene>
<sequence>MRFAYLLLLSKPDPFAIRISVVVNDLLSFYKESIVSTERNNSVYNSAVARGVVIARALDEIAKRAVECIGNVRSVLSSEPKILRYVDSFIRGCVAIHGLPRYKLSECNIPELLQHY</sequence>
<comment type="similarity">
    <text evidence="1">Belongs to the trichodiene synthase family.</text>
</comment>
<dbReference type="STRING" id="341663.Q0CBN0"/>
<dbReference type="EMBL" id="CH476606">
    <property type="protein sequence ID" value="EAU31036.1"/>
    <property type="molecule type" value="Genomic_DNA"/>
</dbReference>
<dbReference type="AlphaFoldDB" id="Q0CBN0"/>
<accession>Q0CBN0</accession>
<keyword evidence="2" id="KW-0456">Lyase</keyword>
<dbReference type="InterPro" id="IPR024652">
    <property type="entry name" value="Trichodiene_synth"/>
</dbReference>
<dbReference type="VEuPathDB" id="FungiDB:ATEG_08904"/>
<name>Q0CBN0_ASPTN</name>
<reference evidence="4" key="1">
    <citation type="submission" date="2005-09" db="EMBL/GenBank/DDBJ databases">
        <title>Annotation of the Aspergillus terreus NIH2624 genome.</title>
        <authorList>
            <person name="Birren B.W."/>
            <person name="Lander E.S."/>
            <person name="Galagan J.E."/>
            <person name="Nusbaum C."/>
            <person name="Devon K."/>
            <person name="Henn M."/>
            <person name="Ma L.-J."/>
            <person name="Jaffe D.B."/>
            <person name="Butler J."/>
            <person name="Alvarez P."/>
            <person name="Gnerre S."/>
            <person name="Grabherr M."/>
            <person name="Kleber M."/>
            <person name="Mauceli E.W."/>
            <person name="Brockman W."/>
            <person name="Rounsley S."/>
            <person name="Young S.K."/>
            <person name="LaButti K."/>
            <person name="Pushparaj V."/>
            <person name="DeCaprio D."/>
            <person name="Crawford M."/>
            <person name="Koehrsen M."/>
            <person name="Engels R."/>
            <person name="Montgomery P."/>
            <person name="Pearson M."/>
            <person name="Howarth C."/>
            <person name="Larson L."/>
            <person name="Luoma S."/>
            <person name="White J."/>
            <person name="Alvarado L."/>
            <person name="Kodira C.D."/>
            <person name="Zeng Q."/>
            <person name="Oleary S."/>
            <person name="Yandava C."/>
            <person name="Denning D.W."/>
            <person name="Nierman W.C."/>
            <person name="Milne T."/>
            <person name="Madden K."/>
        </authorList>
    </citation>
    <scope>NUCLEOTIDE SEQUENCE [LARGE SCALE GENOMIC DNA]</scope>
    <source>
        <strain evidence="4">NIH 2624 / FGSC A1156</strain>
    </source>
</reference>
<dbReference type="OrthoDB" id="2998174at2759"/>
<dbReference type="Pfam" id="PF06330">
    <property type="entry name" value="TRI5"/>
    <property type="match status" value="1"/>
</dbReference>
<evidence type="ECO:0000256" key="2">
    <source>
        <dbReference type="ARBA" id="ARBA00023239"/>
    </source>
</evidence>
<evidence type="ECO:0000256" key="1">
    <source>
        <dbReference type="ARBA" id="ARBA00007946"/>
    </source>
</evidence>
<dbReference type="InterPro" id="IPR008949">
    <property type="entry name" value="Isoprenoid_synthase_dom_sf"/>
</dbReference>
<protein>
    <submittedName>
        <fullName evidence="3">Uncharacterized protein</fullName>
    </submittedName>
</protein>
<dbReference type="Gene3D" id="1.10.600.10">
    <property type="entry name" value="Farnesyl Diphosphate Synthase"/>
    <property type="match status" value="1"/>
</dbReference>
<evidence type="ECO:0000313" key="3">
    <source>
        <dbReference type="EMBL" id="EAU31036.1"/>
    </source>
</evidence>
<dbReference type="GeneID" id="4323099"/>
<evidence type="ECO:0000313" key="4">
    <source>
        <dbReference type="Proteomes" id="UP000007963"/>
    </source>
</evidence>
<proteinExistence type="inferred from homology"/>
<organism evidence="3 4">
    <name type="scientific">Aspergillus terreus (strain NIH 2624 / FGSC A1156)</name>
    <dbReference type="NCBI Taxonomy" id="341663"/>
    <lineage>
        <taxon>Eukaryota</taxon>
        <taxon>Fungi</taxon>
        <taxon>Dikarya</taxon>
        <taxon>Ascomycota</taxon>
        <taxon>Pezizomycotina</taxon>
        <taxon>Eurotiomycetes</taxon>
        <taxon>Eurotiomycetidae</taxon>
        <taxon>Eurotiales</taxon>
        <taxon>Aspergillaceae</taxon>
        <taxon>Aspergillus</taxon>
        <taxon>Aspergillus subgen. Circumdati</taxon>
    </lineage>
</organism>